<organism evidence="3 4">
    <name type="scientific">Leptospira jelokensis</name>
    <dbReference type="NCBI Taxonomy" id="2484931"/>
    <lineage>
        <taxon>Bacteria</taxon>
        <taxon>Pseudomonadati</taxon>
        <taxon>Spirochaetota</taxon>
        <taxon>Spirochaetia</taxon>
        <taxon>Leptospirales</taxon>
        <taxon>Leptospiraceae</taxon>
        <taxon>Leptospira</taxon>
    </lineage>
</organism>
<evidence type="ECO:0008006" key="5">
    <source>
        <dbReference type="Google" id="ProtNLM"/>
    </source>
</evidence>
<proteinExistence type="predicted"/>
<comment type="caution">
    <text evidence="3">The sequence shown here is derived from an EMBL/GenBank/DDBJ whole genome shotgun (WGS) entry which is preliminary data.</text>
</comment>
<keyword evidence="4" id="KW-1185">Reference proteome</keyword>
<dbReference type="SUPFAM" id="SSF56935">
    <property type="entry name" value="Porins"/>
    <property type="match status" value="1"/>
</dbReference>
<evidence type="ECO:0000313" key="3">
    <source>
        <dbReference type="EMBL" id="TGL72455.1"/>
    </source>
</evidence>
<feature type="region of interest" description="Disordered" evidence="1">
    <location>
        <begin position="264"/>
        <end position="285"/>
    </location>
</feature>
<feature type="signal peptide" evidence="2">
    <location>
        <begin position="1"/>
        <end position="22"/>
    </location>
</feature>
<dbReference type="Proteomes" id="UP000297567">
    <property type="component" value="Unassembled WGS sequence"/>
</dbReference>
<keyword evidence="2" id="KW-0732">Signal</keyword>
<sequence length="526" mass="58503">MKPLFPMLFLYLFLCLSQSLHSQSEKEEKTISKDGTTLYPPQGISKEPTVDPKSNQMPELQFKVTGMLKTDFAYANRSVLSFGFDNLVGPTVAKREVQARDAEPRSGIYPTSSLLGAEIGYGNKAKAIFEADFVDVTKSAVGAETKPRVRQMYFQYNPSLKLQIFLGRTWDLFAGVFPQSYNASAFMSASGNIGWQREQIGIWYKLGEFKLGTAVGTTGFHNDPNVKTNIERNSMPTVAFRIDWIPHSNFLFTTSAIGTKLKVSDPKTDSARDGQTLYPDQSPNTNQTVLSALNQKENQERATLNSGGVSVGFVWKLGNFESRGEVSYGTNLTSITSSGIAPFQTTTYGEEFSNSQFGYLTGGYATDAKANTKRKFESPKEATGFLSLNYDVSKEFGLGLHGGISKITNPEVLVGADPNLLTISRPDTFQWTTNPRVMGAIRENLNYGFRMNYDPEERVRFFLQTDVFRTYYKDVDRYAGLSAHIQQYDPVLQVGELRDPGNPNTRSSAVSESLMVRLGGLFRFDS</sequence>
<dbReference type="AlphaFoldDB" id="A0A4Z0ZVC1"/>
<feature type="chain" id="PRO_5021266375" description="Porin" evidence="2">
    <location>
        <begin position="23"/>
        <end position="526"/>
    </location>
</feature>
<dbReference type="EMBL" id="RQGH01000011">
    <property type="protein sequence ID" value="TGL72455.1"/>
    <property type="molecule type" value="Genomic_DNA"/>
</dbReference>
<accession>A0A4Z0ZVC1</accession>
<evidence type="ECO:0000256" key="2">
    <source>
        <dbReference type="SAM" id="SignalP"/>
    </source>
</evidence>
<name>A0A4Z0ZVC1_9LEPT</name>
<feature type="region of interest" description="Disordered" evidence="1">
    <location>
        <begin position="25"/>
        <end position="56"/>
    </location>
</feature>
<dbReference type="RefSeq" id="WP_135641370.1">
    <property type="nucleotide sequence ID" value="NZ_RQGH01000011.1"/>
</dbReference>
<evidence type="ECO:0000313" key="4">
    <source>
        <dbReference type="Proteomes" id="UP000297567"/>
    </source>
</evidence>
<evidence type="ECO:0000256" key="1">
    <source>
        <dbReference type="SAM" id="MobiDB-lite"/>
    </source>
</evidence>
<protein>
    <recommendedName>
        <fullName evidence="5">Porin</fullName>
    </recommendedName>
</protein>
<reference evidence="3" key="1">
    <citation type="journal article" date="2019" name="PLoS Negl. Trop. Dis.">
        <title>Revisiting the worldwide diversity of Leptospira species in the environment.</title>
        <authorList>
            <person name="Vincent A.T."/>
            <person name="Schiettekatte O."/>
            <person name="Bourhy P."/>
            <person name="Veyrier F.J."/>
            <person name="Picardeau M."/>
        </authorList>
    </citation>
    <scope>NUCLEOTIDE SEQUENCE [LARGE SCALE GENOMIC DNA]</scope>
    <source>
        <strain evidence="3">201702451</strain>
    </source>
</reference>
<gene>
    <name evidence="3" type="ORF">EHQ62_06485</name>
</gene>